<name>A0A2X0MR54_9BASI</name>
<dbReference type="EMBL" id="FQNC01000087">
    <property type="protein sequence ID" value="SGZ27181.1"/>
    <property type="molecule type" value="Genomic_DNA"/>
</dbReference>
<keyword evidence="3" id="KW-1185">Reference proteome</keyword>
<evidence type="ECO:0000313" key="3">
    <source>
        <dbReference type="Proteomes" id="UP000249464"/>
    </source>
</evidence>
<proteinExistence type="predicted"/>
<organism evidence="2 3">
    <name type="scientific">Microbotryum silenes-dioicae</name>
    <dbReference type="NCBI Taxonomy" id="796604"/>
    <lineage>
        <taxon>Eukaryota</taxon>
        <taxon>Fungi</taxon>
        <taxon>Dikarya</taxon>
        <taxon>Basidiomycota</taxon>
        <taxon>Pucciniomycotina</taxon>
        <taxon>Microbotryomycetes</taxon>
        <taxon>Microbotryales</taxon>
        <taxon>Microbotryaceae</taxon>
        <taxon>Microbotryum</taxon>
    </lineage>
</organism>
<gene>
    <name evidence="2" type="primary">BQ5605_C025g10074</name>
    <name evidence="2" type="ORF">BQ5605_C025G10074</name>
</gene>
<reference evidence="2 3" key="1">
    <citation type="submission" date="2016-11" db="EMBL/GenBank/DDBJ databases">
        <authorList>
            <person name="Jaros S."/>
            <person name="Januszkiewicz K."/>
            <person name="Wedrychowicz H."/>
        </authorList>
    </citation>
    <scope>NUCLEOTIDE SEQUENCE [LARGE SCALE GENOMIC DNA]</scope>
</reference>
<evidence type="ECO:0000313" key="2">
    <source>
        <dbReference type="EMBL" id="SGZ27181.1"/>
    </source>
</evidence>
<protein>
    <submittedName>
        <fullName evidence="2">BQ5605_C025g10074 protein</fullName>
    </submittedName>
</protein>
<sequence>MKVDSMKKRRTLKESDYDERGSLEDESLIRRVHCSAALRIDDGAPSYSTAIPTFESEEIKLAQTQ</sequence>
<feature type="region of interest" description="Disordered" evidence="1">
    <location>
        <begin position="1"/>
        <end position="24"/>
    </location>
</feature>
<evidence type="ECO:0000256" key="1">
    <source>
        <dbReference type="SAM" id="MobiDB-lite"/>
    </source>
</evidence>
<accession>A0A2X0MR54</accession>
<dbReference type="AlphaFoldDB" id="A0A2X0MR54"/>
<dbReference type="Proteomes" id="UP000249464">
    <property type="component" value="Unassembled WGS sequence"/>
</dbReference>